<organism evidence="1">
    <name type="scientific">Setaria italica</name>
    <name type="common">Foxtail millet</name>
    <name type="synonym">Panicum italicum</name>
    <dbReference type="NCBI Taxonomy" id="4555"/>
    <lineage>
        <taxon>Eukaryota</taxon>
        <taxon>Viridiplantae</taxon>
        <taxon>Streptophyta</taxon>
        <taxon>Embryophyta</taxon>
        <taxon>Tracheophyta</taxon>
        <taxon>Spermatophyta</taxon>
        <taxon>Magnoliopsida</taxon>
        <taxon>Liliopsida</taxon>
        <taxon>Poales</taxon>
        <taxon>Poaceae</taxon>
        <taxon>PACMAD clade</taxon>
        <taxon>Panicoideae</taxon>
        <taxon>Panicodae</taxon>
        <taxon>Paniceae</taxon>
        <taxon>Cenchrinae</taxon>
        <taxon>Setaria</taxon>
    </lineage>
</organism>
<evidence type="ECO:0000313" key="1">
    <source>
        <dbReference type="EMBL" id="RCV10113.1"/>
    </source>
</evidence>
<protein>
    <submittedName>
        <fullName evidence="1">Uncharacterized protein</fullName>
    </submittedName>
</protein>
<accession>A0A368PWY5</accession>
<reference evidence="1" key="1">
    <citation type="journal article" date="2012" name="Nat. Biotechnol.">
        <title>Reference genome sequence of the model plant Setaria.</title>
        <authorList>
            <person name="Bennetzen J.L."/>
            <person name="Schmutz J."/>
            <person name="Wang H."/>
            <person name="Percifield R."/>
            <person name="Hawkins J."/>
            <person name="Pontaroli A.C."/>
            <person name="Estep M."/>
            <person name="Feng L."/>
            <person name="Vaughn J.N."/>
            <person name="Grimwood J."/>
            <person name="Jenkins J."/>
            <person name="Barry K."/>
            <person name="Lindquist E."/>
            <person name="Hellsten U."/>
            <person name="Deshpande S."/>
            <person name="Wang X."/>
            <person name="Wu X."/>
            <person name="Mitros T."/>
            <person name="Triplett J."/>
            <person name="Yang X."/>
            <person name="Ye C.Y."/>
            <person name="Mauro-Herrera M."/>
            <person name="Wang L."/>
            <person name="Li P."/>
            <person name="Sharma M."/>
            <person name="Sharma R."/>
            <person name="Ronald P.C."/>
            <person name="Panaud O."/>
            <person name="Kellogg E.A."/>
            <person name="Brutnell T.P."/>
            <person name="Doust A.N."/>
            <person name="Tuskan G.A."/>
            <person name="Rokhsar D."/>
            <person name="Devos K.M."/>
        </authorList>
    </citation>
    <scope>NUCLEOTIDE SEQUENCE [LARGE SCALE GENOMIC DNA]</scope>
    <source>
        <strain evidence="1">Yugu1</strain>
    </source>
</reference>
<sequence>MGANNLSKKNMGAKKATGRPSCLSVQLLMWLACTIMSLQMCG</sequence>
<name>A0A368PWY5_SETIT</name>
<proteinExistence type="predicted"/>
<reference evidence="1" key="2">
    <citation type="submission" date="2015-07" db="EMBL/GenBank/DDBJ databases">
        <authorList>
            <person name="Noorani M."/>
        </authorList>
    </citation>
    <scope>NUCLEOTIDE SEQUENCE</scope>
    <source>
        <strain evidence="1">Yugu1</strain>
    </source>
</reference>
<gene>
    <name evidence="1" type="ORF">SETIT_2G086000v2</name>
</gene>
<dbReference type="AlphaFoldDB" id="A0A368PWY5"/>
<dbReference type="EMBL" id="CM003529">
    <property type="protein sequence ID" value="RCV10113.1"/>
    <property type="molecule type" value="Genomic_DNA"/>
</dbReference>